<name>A0AAD8A9C0_DIPPU</name>
<keyword evidence="1" id="KW-0812">Transmembrane</keyword>
<dbReference type="EMBL" id="JASPKZ010002713">
    <property type="protein sequence ID" value="KAJ9594847.1"/>
    <property type="molecule type" value="Genomic_DNA"/>
</dbReference>
<reference evidence="2" key="1">
    <citation type="journal article" date="2023" name="IScience">
        <title>Live-bearing cockroach genome reveals convergent evolutionary mechanisms linked to viviparity in insects and beyond.</title>
        <authorList>
            <person name="Fouks B."/>
            <person name="Harrison M.C."/>
            <person name="Mikhailova A.A."/>
            <person name="Marchal E."/>
            <person name="English S."/>
            <person name="Carruthers M."/>
            <person name="Jennings E.C."/>
            <person name="Chiamaka E.L."/>
            <person name="Frigard R.A."/>
            <person name="Pippel M."/>
            <person name="Attardo G.M."/>
            <person name="Benoit J.B."/>
            <person name="Bornberg-Bauer E."/>
            <person name="Tobe S.S."/>
        </authorList>
    </citation>
    <scope>NUCLEOTIDE SEQUENCE</scope>
    <source>
        <strain evidence="2">Stay&amp;Tobe</strain>
    </source>
</reference>
<keyword evidence="3" id="KW-1185">Reference proteome</keyword>
<reference evidence="2" key="2">
    <citation type="submission" date="2023-05" db="EMBL/GenBank/DDBJ databases">
        <authorList>
            <person name="Fouks B."/>
        </authorList>
    </citation>
    <scope>NUCLEOTIDE SEQUENCE</scope>
    <source>
        <strain evidence="2">Stay&amp;Tobe</strain>
        <tissue evidence="2">Testes</tissue>
    </source>
</reference>
<evidence type="ECO:0000256" key="1">
    <source>
        <dbReference type="SAM" id="Phobius"/>
    </source>
</evidence>
<evidence type="ECO:0000313" key="2">
    <source>
        <dbReference type="EMBL" id="KAJ9594847.1"/>
    </source>
</evidence>
<protein>
    <submittedName>
        <fullName evidence="2">Uncharacterized protein</fullName>
    </submittedName>
</protein>
<evidence type="ECO:0000313" key="3">
    <source>
        <dbReference type="Proteomes" id="UP001233999"/>
    </source>
</evidence>
<feature type="transmembrane region" description="Helical" evidence="1">
    <location>
        <begin position="29"/>
        <end position="53"/>
    </location>
</feature>
<dbReference type="InterPro" id="IPR012464">
    <property type="entry name" value="DUF1676"/>
</dbReference>
<sequence>RGRGKKLAGIILTALASSAATVGPLAFKGLAAFAFKALVAAKMALVLASLLALKSFSHHGGGEGHRSITEEREDSAYLKPQGRSFQVSTEDTHKMAYSAQLQKPIMVL</sequence>
<feature type="non-terminal residue" evidence="2">
    <location>
        <position position="1"/>
    </location>
</feature>
<organism evidence="2 3">
    <name type="scientific">Diploptera punctata</name>
    <name type="common">Pacific beetle cockroach</name>
    <dbReference type="NCBI Taxonomy" id="6984"/>
    <lineage>
        <taxon>Eukaryota</taxon>
        <taxon>Metazoa</taxon>
        <taxon>Ecdysozoa</taxon>
        <taxon>Arthropoda</taxon>
        <taxon>Hexapoda</taxon>
        <taxon>Insecta</taxon>
        <taxon>Pterygota</taxon>
        <taxon>Neoptera</taxon>
        <taxon>Polyneoptera</taxon>
        <taxon>Dictyoptera</taxon>
        <taxon>Blattodea</taxon>
        <taxon>Blaberoidea</taxon>
        <taxon>Blaberidae</taxon>
        <taxon>Diplopterinae</taxon>
        <taxon>Diploptera</taxon>
    </lineage>
</organism>
<dbReference type="Proteomes" id="UP001233999">
    <property type="component" value="Unassembled WGS sequence"/>
</dbReference>
<dbReference type="PANTHER" id="PTHR21879">
    <property type="entry name" value="FI03362P-RELATED-RELATED"/>
    <property type="match status" value="1"/>
</dbReference>
<dbReference type="AlphaFoldDB" id="A0AAD8A9C0"/>
<dbReference type="GO" id="GO:0016020">
    <property type="term" value="C:membrane"/>
    <property type="evidence" value="ECO:0007669"/>
    <property type="project" value="TreeGrafter"/>
</dbReference>
<keyword evidence="1" id="KW-0472">Membrane</keyword>
<gene>
    <name evidence="2" type="ORF">L9F63_013884</name>
</gene>
<comment type="caution">
    <text evidence="2">The sequence shown here is derived from an EMBL/GenBank/DDBJ whole genome shotgun (WGS) entry which is preliminary data.</text>
</comment>
<proteinExistence type="predicted"/>
<accession>A0AAD8A9C0</accession>
<keyword evidence="1" id="KW-1133">Transmembrane helix</keyword>
<dbReference type="Pfam" id="PF07898">
    <property type="entry name" value="DUF1676"/>
    <property type="match status" value="1"/>
</dbReference>